<reference evidence="1 2" key="1">
    <citation type="submission" date="2019-06" db="EMBL/GenBank/DDBJ databases">
        <title>Sequencing the genomes of 1000 actinobacteria strains.</title>
        <authorList>
            <person name="Klenk H.-P."/>
        </authorList>
    </citation>
    <scope>NUCLEOTIDE SEQUENCE [LARGE SCALE GENOMIC DNA]</scope>
    <source>
        <strain evidence="1 2">DSM 21776</strain>
    </source>
</reference>
<dbReference type="Proteomes" id="UP000320085">
    <property type="component" value="Unassembled WGS sequence"/>
</dbReference>
<dbReference type="EMBL" id="VFQF01000001">
    <property type="protein sequence ID" value="TQN48750.1"/>
    <property type="molecule type" value="Genomic_DNA"/>
</dbReference>
<sequence length="277" mass="31383">MTSVGVVVNCYERTYRGVLVPGFFRQVVAQNRFPFDEVVALINNVDDRAEATERAVALVNAGEISSFAFVADHLDQALRSAGLSPRALRRRPYLLDYGIAMPHAVSTDWLLGWDAETQLLTPTDWVTPSIDLMLDDPRIFHASLSWPARPEEPGALGEAVEVQGQFALNYGFSDQLFLLRRRELMAPIYRSFAPAALTRHAPHPYTFEYRVEAHQRAVRRMRASLISVEYAMEDYGTGVVDRTGRTRRDAVEYKALSLLDHYVVRHLPRSMGPRFSK</sequence>
<comment type="caution">
    <text evidence="1">The sequence shown here is derived from an EMBL/GenBank/DDBJ whole genome shotgun (WGS) entry which is preliminary data.</text>
</comment>
<evidence type="ECO:0000313" key="2">
    <source>
        <dbReference type="Proteomes" id="UP000320085"/>
    </source>
</evidence>
<protein>
    <recommendedName>
        <fullName evidence="3">Glycosyl transferase family 2</fullName>
    </recommendedName>
</protein>
<accession>A0A543PXH5</accession>
<dbReference type="OrthoDB" id="628799at2"/>
<proteinExistence type="predicted"/>
<evidence type="ECO:0000313" key="1">
    <source>
        <dbReference type="EMBL" id="TQN48750.1"/>
    </source>
</evidence>
<dbReference type="RefSeq" id="WP_141821637.1">
    <property type="nucleotide sequence ID" value="NZ_BAAAQC010000022.1"/>
</dbReference>
<gene>
    <name evidence="1" type="ORF">FHX52_1896</name>
</gene>
<evidence type="ECO:0008006" key="3">
    <source>
        <dbReference type="Google" id="ProtNLM"/>
    </source>
</evidence>
<organism evidence="1 2">
    <name type="scientific">Humibacillus xanthopallidus</name>
    <dbReference type="NCBI Taxonomy" id="412689"/>
    <lineage>
        <taxon>Bacteria</taxon>
        <taxon>Bacillati</taxon>
        <taxon>Actinomycetota</taxon>
        <taxon>Actinomycetes</taxon>
        <taxon>Micrococcales</taxon>
        <taxon>Intrasporangiaceae</taxon>
        <taxon>Humibacillus</taxon>
    </lineage>
</organism>
<dbReference type="AlphaFoldDB" id="A0A543PXH5"/>
<name>A0A543PXH5_9MICO</name>